<dbReference type="Proteomes" id="UP000576393">
    <property type="component" value="Unassembled WGS sequence"/>
</dbReference>
<dbReference type="PANTHER" id="PTHR12110">
    <property type="entry name" value="HYDROXYPYRUVATE ISOMERASE"/>
    <property type="match status" value="1"/>
</dbReference>
<dbReference type="EMBL" id="JACCCO010000001">
    <property type="protein sequence ID" value="NYF39007.1"/>
    <property type="molecule type" value="Genomic_DNA"/>
</dbReference>
<feature type="domain" description="Xylose isomerase-like TIM barrel" evidence="1">
    <location>
        <begin position="30"/>
        <end position="288"/>
    </location>
</feature>
<proteinExistence type="predicted"/>
<comment type="caution">
    <text evidence="2">The sequence shown here is derived from an EMBL/GenBank/DDBJ whole genome shotgun (WGS) entry which is preliminary data.</text>
</comment>
<reference evidence="2 3" key="1">
    <citation type="submission" date="2020-07" db="EMBL/GenBank/DDBJ databases">
        <title>Sequencing the genomes of 1000 actinobacteria strains.</title>
        <authorList>
            <person name="Klenk H.-P."/>
        </authorList>
    </citation>
    <scope>NUCLEOTIDE SEQUENCE [LARGE SCALE GENOMIC DNA]</scope>
    <source>
        <strain evidence="2 3">DSM 45763</strain>
    </source>
</reference>
<dbReference type="EC" id="4.2.1.44" evidence="2"/>
<accession>A0A852UNP0</accession>
<sequence>MSIKVANAPVNFGIYRADDAPIGPATMLGALAGAGYDGIDSGPIGYLGTGDELRERLERAGMGLAGGWVDLRYEDAGAFSAGLPGLEAALAVFADAAPADGRFAPRPTLACPDHPPRVARDGAPGLPAAGWAGFAARVQEAADRCRDRGLEPVFHHHLGTLVETAEEVERLLELTDVSLCLDTGHLWLAGGDPVAALRDWGGRIRQVHLKDADRAARDRVRAAGGDLAAVVAGGGFPALGAGEVDLAGVLAGLDGYEGWLVVEQDVPGSGQDIRRILDDQRANRDWLRAHGL</sequence>
<dbReference type="PANTHER" id="PTHR12110:SF41">
    <property type="entry name" value="INOSOSE DEHYDRATASE"/>
    <property type="match status" value="1"/>
</dbReference>
<dbReference type="Pfam" id="PF01261">
    <property type="entry name" value="AP_endonuc_2"/>
    <property type="match status" value="1"/>
</dbReference>
<protein>
    <submittedName>
        <fullName evidence="2">Inosose dehydratase</fullName>
        <ecNumber evidence="2">4.2.1.44</ecNumber>
    </submittedName>
</protein>
<dbReference type="SUPFAM" id="SSF51658">
    <property type="entry name" value="Xylose isomerase-like"/>
    <property type="match status" value="1"/>
</dbReference>
<evidence type="ECO:0000259" key="1">
    <source>
        <dbReference type="Pfam" id="PF01261"/>
    </source>
</evidence>
<keyword evidence="2" id="KW-0456">Lyase</keyword>
<dbReference type="InterPro" id="IPR036237">
    <property type="entry name" value="Xyl_isomerase-like_sf"/>
</dbReference>
<gene>
    <name evidence="2" type="ORF">HDA43_001166</name>
</gene>
<dbReference type="GO" id="GO:0050114">
    <property type="term" value="F:myo-inosose-2 dehydratase activity"/>
    <property type="evidence" value="ECO:0007669"/>
    <property type="project" value="UniProtKB-EC"/>
</dbReference>
<name>A0A852UNP0_9ACTN</name>
<dbReference type="InterPro" id="IPR013022">
    <property type="entry name" value="Xyl_isomerase-like_TIM-brl"/>
</dbReference>
<dbReference type="AlphaFoldDB" id="A0A852UNP0"/>
<dbReference type="RefSeq" id="WP_179818683.1">
    <property type="nucleotide sequence ID" value="NZ_JACCCO010000001.1"/>
</dbReference>
<evidence type="ECO:0000313" key="3">
    <source>
        <dbReference type="Proteomes" id="UP000576393"/>
    </source>
</evidence>
<evidence type="ECO:0000313" key="2">
    <source>
        <dbReference type="EMBL" id="NYF39007.1"/>
    </source>
</evidence>
<dbReference type="InterPro" id="IPR050312">
    <property type="entry name" value="IolE/XylAMocC-like"/>
</dbReference>
<keyword evidence="3" id="KW-1185">Reference proteome</keyword>
<organism evidence="2 3">
    <name type="scientific">Streptosporangium sandarakinum</name>
    <dbReference type="NCBI Taxonomy" id="1260955"/>
    <lineage>
        <taxon>Bacteria</taxon>
        <taxon>Bacillati</taxon>
        <taxon>Actinomycetota</taxon>
        <taxon>Actinomycetes</taxon>
        <taxon>Streptosporangiales</taxon>
        <taxon>Streptosporangiaceae</taxon>
        <taxon>Streptosporangium</taxon>
    </lineage>
</organism>
<dbReference type="Gene3D" id="3.20.20.150">
    <property type="entry name" value="Divalent-metal-dependent TIM barrel enzymes"/>
    <property type="match status" value="1"/>
</dbReference>